<protein>
    <submittedName>
        <fullName evidence="2">Uncharacterized protein</fullName>
    </submittedName>
</protein>
<accession>A0A087V1A3</accession>
<dbReference type="EMBL" id="KL820011">
    <property type="protein sequence ID" value="KFM83392.1"/>
    <property type="molecule type" value="Genomic_DNA"/>
</dbReference>
<evidence type="ECO:0000313" key="2">
    <source>
        <dbReference type="EMBL" id="KFM83392.1"/>
    </source>
</evidence>
<reference evidence="2 3" key="1">
    <citation type="submission" date="2013-11" db="EMBL/GenBank/DDBJ databases">
        <title>Genome sequencing of Stegodyphus mimosarum.</title>
        <authorList>
            <person name="Bechsgaard J."/>
        </authorList>
    </citation>
    <scope>NUCLEOTIDE SEQUENCE [LARGE SCALE GENOMIC DNA]</scope>
</reference>
<sequence length="36" mass="3873">MACLFQASVFSIALKTIISVSTGFLLALVLTYHALE</sequence>
<organism evidence="2 3">
    <name type="scientific">Stegodyphus mimosarum</name>
    <name type="common">African social velvet spider</name>
    <dbReference type="NCBI Taxonomy" id="407821"/>
    <lineage>
        <taxon>Eukaryota</taxon>
        <taxon>Metazoa</taxon>
        <taxon>Ecdysozoa</taxon>
        <taxon>Arthropoda</taxon>
        <taxon>Chelicerata</taxon>
        <taxon>Arachnida</taxon>
        <taxon>Araneae</taxon>
        <taxon>Araneomorphae</taxon>
        <taxon>Entelegynae</taxon>
        <taxon>Eresoidea</taxon>
        <taxon>Eresidae</taxon>
        <taxon>Stegodyphus</taxon>
    </lineage>
</organism>
<evidence type="ECO:0000256" key="1">
    <source>
        <dbReference type="SAM" id="Phobius"/>
    </source>
</evidence>
<keyword evidence="1" id="KW-1133">Transmembrane helix</keyword>
<name>A0A087V1A3_STEMI</name>
<gene>
    <name evidence="2" type="ORF">X975_22490</name>
</gene>
<proteinExistence type="predicted"/>
<feature type="transmembrane region" description="Helical" evidence="1">
    <location>
        <begin position="12"/>
        <end position="35"/>
    </location>
</feature>
<keyword evidence="1" id="KW-0472">Membrane</keyword>
<evidence type="ECO:0000313" key="3">
    <source>
        <dbReference type="Proteomes" id="UP000054359"/>
    </source>
</evidence>
<keyword evidence="1" id="KW-0812">Transmembrane</keyword>
<dbReference type="AlphaFoldDB" id="A0A087V1A3"/>
<dbReference type="Proteomes" id="UP000054359">
    <property type="component" value="Unassembled WGS sequence"/>
</dbReference>
<feature type="non-terminal residue" evidence="2">
    <location>
        <position position="36"/>
    </location>
</feature>
<keyword evidence="3" id="KW-1185">Reference proteome</keyword>